<dbReference type="Proteomes" id="UP000198651">
    <property type="component" value="Chromosome I"/>
</dbReference>
<evidence type="ECO:0000256" key="2">
    <source>
        <dbReference type="ARBA" id="ARBA00010621"/>
    </source>
</evidence>
<feature type="transmembrane region" description="Helical" evidence="14">
    <location>
        <begin position="190"/>
        <end position="211"/>
    </location>
</feature>
<comment type="catalytic activity">
    <reaction evidence="13 14">
        <text>di-trans,octa-cis-undecaprenyl diphosphate + H2O = di-trans,octa-cis-undecaprenyl phosphate + phosphate + H(+)</text>
        <dbReference type="Rhea" id="RHEA:28094"/>
        <dbReference type="ChEBI" id="CHEBI:15377"/>
        <dbReference type="ChEBI" id="CHEBI:15378"/>
        <dbReference type="ChEBI" id="CHEBI:43474"/>
        <dbReference type="ChEBI" id="CHEBI:58405"/>
        <dbReference type="ChEBI" id="CHEBI:60392"/>
        <dbReference type="EC" id="3.6.1.27"/>
    </reaction>
</comment>
<evidence type="ECO:0000256" key="6">
    <source>
        <dbReference type="ARBA" id="ARBA00022692"/>
    </source>
</evidence>
<keyword evidence="10 14" id="KW-0046">Antibiotic resistance</keyword>
<evidence type="ECO:0000313" key="16">
    <source>
        <dbReference type="Proteomes" id="UP000198651"/>
    </source>
</evidence>
<keyword evidence="9 14" id="KW-0472">Membrane</keyword>
<feature type="transmembrane region" description="Helical" evidence="14">
    <location>
        <begin position="217"/>
        <end position="236"/>
    </location>
</feature>
<name>A0A0S4M503_9BURK</name>
<sequence length="269" mass="29603">MSIELIFKACLLGIVQGITEFLPISSSAHVVLLSGILGDFGKHTKSMLIFLQGVSILAVMRLYWQFLRKTLTINTVTSRSLLKSIAFGALPFMIVGFISHKFIFLYLFSPSIVSAFLILGGVVLIFVNYFFHRNYFCKINSVDFIEPKHGFMVGLGQILAIFPGVSRSGATIVGGLLCGMTRPVAVQFSFLLAIPLLFSVSIFQLLSVVGVLTFDEWLIMGVASVVTVGVSCAVVGRLFDFLSYGRNSFFLIGIYRVCLGLGLFYWSAR</sequence>
<comment type="function">
    <text evidence="14">Catalyzes the dephosphorylation of undecaprenyl diphosphate (UPP). Confers resistance to bacitracin.</text>
</comment>
<comment type="miscellaneous">
    <text evidence="14">Bacitracin is thought to be involved in the inhibition of peptidoglycan synthesis by sequestering undecaprenyl diphosphate, thereby reducing the pool of lipid carrier available.</text>
</comment>
<dbReference type="Pfam" id="PF02673">
    <property type="entry name" value="BacA"/>
    <property type="match status" value="1"/>
</dbReference>
<keyword evidence="7 14" id="KW-0378">Hydrolase</keyword>
<keyword evidence="8 14" id="KW-1133">Transmembrane helix</keyword>
<keyword evidence="16" id="KW-1185">Reference proteome</keyword>
<evidence type="ECO:0000256" key="3">
    <source>
        <dbReference type="ARBA" id="ARBA00012374"/>
    </source>
</evidence>
<comment type="similarity">
    <text evidence="2 14">Belongs to the UppP family.</text>
</comment>
<dbReference type="HAMAP" id="MF_01006">
    <property type="entry name" value="Undec_diphosphatase"/>
    <property type="match status" value="1"/>
</dbReference>
<keyword evidence="14" id="KW-0573">Peptidoglycan synthesis</keyword>
<feature type="transmembrane region" description="Helical" evidence="14">
    <location>
        <begin position="47"/>
        <end position="64"/>
    </location>
</feature>
<dbReference type="EC" id="3.6.1.27" evidence="3 14"/>
<dbReference type="PATRIC" id="fig|1561003.3.peg.384"/>
<evidence type="ECO:0000256" key="13">
    <source>
        <dbReference type="ARBA" id="ARBA00047594"/>
    </source>
</evidence>
<dbReference type="STRING" id="1561003.Ark11_0370"/>
<evidence type="ECO:0000256" key="14">
    <source>
        <dbReference type="HAMAP-Rule" id="MF_01006"/>
    </source>
</evidence>
<gene>
    <name evidence="15" type="primary">bacA</name>
    <name evidence="14" type="synonym">uppP</name>
    <name evidence="15" type="ORF">Ark11_0370</name>
</gene>
<organism evidence="15 16">
    <name type="scientific">Candidatus Ichthyocystis hellenicum</name>
    <dbReference type="NCBI Taxonomy" id="1561003"/>
    <lineage>
        <taxon>Bacteria</taxon>
        <taxon>Pseudomonadati</taxon>
        <taxon>Pseudomonadota</taxon>
        <taxon>Betaproteobacteria</taxon>
        <taxon>Burkholderiales</taxon>
        <taxon>Candidatus Ichthyocystis</taxon>
    </lineage>
</organism>
<dbReference type="PANTHER" id="PTHR30622">
    <property type="entry name" value="UNDECAPRENYL-DIPHOSPHATASE"/>
    <property type="match status" value="1"/>
</dbReference>
<dbReference type="OrthoDB" id="9808289at2"/>
<protein>
    <recommendedName>
        <fullName evidence="4 14">Undecaprenyl-diphosphatase</fullName>
        <ecNumber evidence="3 14">3.6.1.27</ecNumber>
    </recommendedName>
    <alternativeName>
        <fullName evidence="12 14">Bacitracin resistance protein</fullName>
    </alternativeName>
    <alternativeName>
        <fullName evidence="11 14">Undecaprenyl pyrophosphate phosphatase</fullName>
    </alternativeName>
</protein>
<keyword evidence="5 14" id="KW-1003">Cell membrane</keyword>
<accession>A0A0S4M503</accession>
<dbReference type="GO" id="GO:0046677">
    <property type="term" value="P:response to antibiotic"/>
    <property type="evidence" value="ECO:0007669"/>
    <property type="project" value="UniProtKB-UniRule"/>
</dbReference>
<keyword evidence="14" id="KW-0961">Cell wall biogenesis/degradation</keyword>
<dbReference type="EMBL" id="LN906597">
    <property type="protein sequence ID" value="CUT17224.1"/>
    <property type="molecule type" value="Genomic_DNA"/>
</dbReference>
<dbReference type="GO" id="GO:0009252">
    <property type="term" value="P:peptidoglycan biosynthetic process"/>
    <property type="evidence" value="ECO:0007669"/>
    <property type="project" value="UniProtKB-KW"/>
</dbReference>
<feature type="transmembrane region" description="Helical" evidence="14">
    <location>
        <begin position="248"/>
        <end position="268"/>
    </location>
</feature>
<dbReference type="PANTHER" id="PTHR30622:SF3">
    <property type="entry name" value="UNDECAPRENYL-DIPHOSPHATASE"/>
    <property type="match status" value="1"/>
</dbReference>
<evidence type="ECO:0000256" key="8">
    <source>
        <dbReference type="ARBA" id="ARBA00022989"/>
    </source>
</evidence>
<keyword evidence="14" id="KW-0133">Cell shape</keyword>
<evidence type="ECO:0000256" key="4">
    <source>
        <dbReference type="ARBA" id="ARBA00021581"/>
    </source>
</evidence>
<feature type="transmembrane region" description="Helical" evidence="14">
    <location>
        <begin position="112"/>
        <end position="131"/>
    </location>
</feature>
<proteinExistence type="inferred from homology"/>
<dbReference type="GO" id="GO:0008360">
    <property type="term" value="P:regulation of cell shape"/>
    <property type="evidence" value="ECO:0007669"/>
    <property type="project" value="UniProtKB-KW"/>
</dbReference>
<dbReference type="GO" id="GO:0005886">
    <property type="term" value="C:plasma membrane"/>
    <property type="evidence" value="ECO:0007669"/>
    <property type="project" value="UniProtKB-SubCell"/>
</dbReference>
<keyword evidence="6 14" id="KW-0812">Transmembrane</keyword>
<evidence type="ECO:0000256" key="9">
    <source>
        <dbReference type="ARBA" id="ARBA00023136"/>
    </source>
</evidence>
<dbReference type="GO" id="GO:0050380">
    <property type="term" value="F:undecaprenyl-diphosphatase activity"/>
    <property type="evidence" value="ECO:0007669"/>
    <property type="project" value="UniProtKB-UniRule"/>
</dbReference>
<dbReference type="AlphaFoldDB" id="A0A0S4M503"/>
<evidence type="ECO:0000256" key="12">
    <source>
        <dbReference type="ARBA" id="ARBA00032932"/>
    </source>
</evidence>
<dbReference type="RefSeq" id="WP_092343160.1">
    <property type="nucleotide sequence ID" value="NZ_FLSL01000092.1"/>
</dbReference>
<evidence type="ECO:0000256" key="11">
    <source>
        <dbReference type="ARBA" id="ARBA00032707"/>
    </source>
</evidence>
<dbReference type="GO" id="GO:0071555">
    <property type="term" value="P:cell wall organization"/>
    <property type="evidence" value="ECO:0007669"/>
    <property type="project" value="UniProtKB-KW"/>
</dbReference>
<reference evidence="16" key="1">
    <citation type="submission" date="2015-11" db="EMBL/GenBank/DDBJ databases">
        <authorList>
            <person name="Seth-Smith H.M.B."/>
        </authorList>
    </citation>
    <scope>NUCLEOTIDE SEQUENCE [LARGE SCALE GENOMIC DNA]</scope>
    <source>
        <strain evidence="16">2013Ark11</strain>
    </source>
</reference>
<evidence type="ECO:0000256" key="1">
    <source>
        <dbReference type="ARBA" id="ARBA00004651"/>
    </source>
</evidence>
<evidence type="ECO:0000256" key="7">
    <source>
        <dbReference type="ARBA" id="ARBA00022801"/>
    </source>
</evidence>
<evidence type="ECO:0000256" key="10">
    <source>
        <dbReference type="ARBA" id="ARBA00023251"/>
    </source>
</evidence>
<comment type="subcellular location">
    <subcellularLocation>
        <location evidence="1 14">Cell membrane</location>
        <topology evidence="1 14">Multi-pass membrane protein</topology>
    </subcellularLocation>
</comment>
<evidence type="ECO:0000256" key="5">
    <source>
        <dbReference type="ARBA" id="ARBA00022475"/>
    </source>
</evidence>
<feature type="transmembrane region" description="Helical" evidence="14">
    <location>
        <begin position="85"/>
        <end position="106"/>
    </location>
</feature>
<dbReference type="InterPro" id="IPR003824">
    <property type="entry name" value="UppP"/>
</dbReference>
<evidence type="ECO:0000313" key="15">
    <source>
        <dbReference type="EMBL" id="CUT17224.1"/>
    </source>
</evidence>